<protein>
    <recommendedName>
        <fullName evidence="5">Lipoprotein</fullName>
    </recommendedName>
</protein>
<dbReference type="EMBL" id="JAFMPM010000006">
    <property type="protein sequence ID" value="MBO0613079.1"/>
    <property type="molecule type" value="Genomic_DNA"/>
</dbReference>
<proteinExistence type="predicted"/>
<evidence type="ECO:0000313" key="4">
    <source>
        <dbReference type="Proteomes" id="UP000664466"/>
    </source>
</evidence>
<keyword evidence="1" id="KW-0732">Signal</keyword>
<reference evidence="3" key="2">
    <citation type="submission" date="2021-04" db="EMBL/GenBank/DDBJ databases">
        <title>Complete Genome and methylome analysis of Thiothrix fructosivorans ATCC 49748.</title>
        <authorList>
            <person name="Fomenkov A."/>
            <person name="Sun L."/>
            <person name="Vincze T."/>
            <person name="Grabovich M.Y."/>
            <person name="Roberts R.J."/>
        </authorList>
    </citation>
    <scope>NUCLEOTIDE SEQUENCE</scope>
    <source>
        <strain evidence="3">ATCC 49748</strain>
    </source>
</reference>
<dbReference type="RefSeq" id="WP_207250810.1">
    <property type="nucleotide sequence ID" value="NZ_JAFMPM010000006.1"/>
</dbReference>
<evidence type="ECO:0000313" key="2">
    <source>
        <dbReference type="EMBL" id="MBO0613079.1"/>
    </source>
</evidence>
<dbReference type="Proteomes" id="UP000664466">
    <property type="component" value="Unassembled WGS sequence"/>
</dbReference>
<evidence type="ECO:0000313" key="3">
    <source>
        <dbReference type="EMBL" id="QTX11476.1"/>
    </source>
</evidence>
<sequence length="129" mass="14622">MKYYMIVLLFLAGCSTAIVNDEHIKNSKYSEFFQVKSADLIECRRTGHTHGLLLIAENNFEKNTKNKMLSFVGSDGYSKCHPSGLPNEFDYGKYDIRCLNSDAGHPDDVCQSAYVSAYNALVFKYLKSR</sequence>
<keyword evidence="4" id="KW-1185">Reference proteome</keyword>
<accession>A0A8B0SJG3</accession>
<reference evidence="2 4" key="1">
    <citation type="submission" date="2021-03" db="EMBL/GenBank/DDBJ databases">
        <title>Draft genome and methylome analysis of Thiotrix fructosivoruns ATCC 49748.</title>
        <authorList>
            <person name="Fomenkov A."/>
            <person name="Grabovich M.Y."/>
            <person name="Roberts R.J."/>
        </authorList>
    </citation>
    <scope>NUCLEOTIDE SEQUENCE [LARGE SCALE GENOMIC DNA]</scope>
    <source>
        <strain evidence="2 4">ATCC 49748</strain>
    </source>
</reference>
<gene>
    <name evidence="3" type="ORF">J1836_003755</name>
    <name evidence="2" type="ORF">J1836_09070</name>
</gene>
<organism evidence="3">
    <name type="scientific">Thiothrix fructosivorans</name>
    <dbReference type="NCBI Taxonomy" id="111770"/>
    <lineage>
        <taxon>Bacteria</taxon>
        <taxon>Pseudomonadati</taxon>
        <taxon>Pseudomonadota</taxon>
        <taxon>Gammaproteobacteria</taxon>
        <taxon>Thiotrichales</taxon>
        <taxon>Thiotrichaceae</taxon>
        <taxon>Thiothrix</taxon>
    </lineage>
</organism>
<dbReference type="AlphaFoldDB" id="A0A8B0SJG3"/>
<name>A0A8B0SJG3_9GAMM</name>
<feature type="signal peptide" evidence="1">
    <location>
        <begin position="1"/>
        <end position="19"/>
    </location>
</feature>
<feature type="chain" id="PRO_5032838134" description="Lipoprotein" evidence="1">
    <location>
        <begin position="20"/>
        <end position="129"/>
    </location>
</feature>
<dbReference type="EMBL" id="CP072748">
    <property type="protein sequence ID" value="QTX11476.1"/>
    <property type="molecule type" value="Genomic_DNA"/>
</dbReference>
<evidence type="ECO:0008006" key="5">
    <source>
        <dbReference type="Google" id="ProtNLM"/>
    </source>
</evidence>
<evidence type="ECO:0000256" key="1">
    <source>
        <dbReference type="SAM" id="SignalP"/>
    </source>
</evidence>